<dbReference type="OrthoDB" id="9804707at2"/>
<evidence type="ECO:0000256" key="3">
    <source>
        <dbReference type="ARBA" id="ARBA00004496"/>
    </source>
</evidence>
<dbReference type="EC" id="2.7.1.33" evidence="6 16"/>
<gene>
    <name evidence="16" type="primary">coaX</name>
    <name evidence="17" type="ORF">SAMN04488090_1830</name>
</gene>
<keyword evidence="7 16" id="KW-0963">Cytoplasm</keyword>
<dbReference type="GO" id="GO:0005737">
    <property type="term" value="C:cytoplasm"/>
    <property type="evidence" value="ECO:0007669"/>
    <property type="project" value="UniProtKB-SubCell"/>
</dbReference>
<evidence type="ECO:0000256" key="14">
    <source>
        <dbReference type="ARBA" id="ARBA00038036"/>
    </source>
</evidence>
<reference evidence="17 18" key="1">
    <citation type="submission" date="2016-10" db="EMBL/GenBank/DDBJ databases">
        <authorList>
            <person name="de Groot N.N."/>
        </authorList>
    </citation>
    <scope>NUCLEOTIDE SEQUENCE [LARGE SCALE GENOMIC DNA]</scope>
    <source>
        <strain evidence="17 18">DSM 21668</strain>
    </source>
</reference>
<evidence type="ECO:0000256" key="5">
    <source>
        <dbReference type="ARBA" id="ARBA00011738"/>
    </source>
</evidence>
<comment type="subcellular location">
    <subcellularLocation>
        <location evidence="3 16">Cytoplasm</location>
    </subcellularLocation>
</comment>
<evidence type="ECO:0000256" key="1">
    <source>
        <dbReference type="ARBA" id="ARBA00001206"/>
    </source>
</evidence>
<name>A0A1G9N1G1_9BACT</name>
<feature type="binding site" evidence="16">
    <location>
        <position position="89"/>
    </location>
    <ligand>
        <name>substrate</name>
    </ligand>
</feature>
<feature type="binding site" evidence="16">
    <location>
        <position position="122"/>
    </location>
    <ligand>
        <name>ATP</name>
        <dbReference type="ChEBI" id="CHEBI:30616"/>
    </ligand>
</feature>
<dbReference type="STRING" id="563176.SAMN04488090_1830"/>
<dbReference type="CDD" id="cd24015">
    <property type="entry name" value="ASKHA_NBD_PanK-III"/>
    <property type="match status" value="1"/>
</dbReference>
<feature type="binding site" evidence="16">
    <location>
        <begin position="10"/>
        <end position="17"/>
    </location>
    <ligand>
        <name>ATP</name>
        <dbReference type="ChEBI" id="CHEBI:30616"/>
    </ligand>
</feature>
<evidence type="ECO:0000256" key="16">
    <source>
        <dbReference type="HAMAP-Rule" id="MF_01274"/>
    </source>
</evidence>
<dbReference type="RefSeq" id="WP_093200703.1">
    <property type="nucleotide sequence ID" value="NZ_FNGS01000003.1"/>
</dbReference>
<dbReference type="EMBL" id="FNGS01000003">
    <property type="protein sequence ID" value="SDL80406.1"/>
    <property type="molecule type" value="Genomic_DNA"/>
</dbReference>
<comment type="function">
    <text evidence="16">Catalyzes the phosphorylation of pantothenate (Pan), the first step in CoA biosynthesis.</text>
</comment>
<comment type="similarity">
    <text evidence="14 16">Belongs to the type III pantothenate kinase family.</text>
</comment>
<keyword evidence="18" id="KW-1185">Reference proteome</keyword>
<evidence type="ECO:0000256" key="2">
    <source>
        <dbReference type="ARBA" id="ARBA00001958"/>
    </source>
</evidence>
<dbReference type="InterPro" id="IPR043129">
    <property type="entry name" value="ATPase_NBD"/>
</dbReference>
<evidence type="ECO:0000256" key="15">
    <source>
        <dbReference type="ARBA" id="ARBA00040883"/>
    </source>
</evidence>
<dbReference type="PANTHER" id="PTHR34265">
    <property type="entry name" value="TYPE III PANTOTHENATE KINASE"/>
    <property type="match status" value="1"/>
</dbReference>
<evidence type="ECO:0000256" key="4">
    <source>
        <dbReference type="ARBA" id="ARBA00005225"/>
    </source>
</evidence>
<evidence type="ECO:0000256" key="11">
    <source>
        <dbReference type="ARBA" id="ARBA00022840"/>
    </source>
</evidence>
<dbReference type="Proteomes" id="UP000198901">
    <property type="component" value="Unassembled WGS sequence"/>
</dbReference>
<protein>
    <recommendedName>
        <fullName evidence="15 16">Type III pantothenate kinase</fullName>
        <ecNumber evidence="6 16">2.7.1.33</ecNumber>
    </recommendedName>
    <alternativeName>
        <fullName evidence="16">PanK-III</fullName>
    </alternativeName>
    <alternativeName>
        <fullName evidence="16">Pantothenic acid kinase</fullName>
    </alternativeName>
</protein>
<evidence type="ECO:0000313" key="17">
    <source>
        <dbReference type="EMBL" id="SDL80406.1"/>
    </source>
</evidence>
<keyword evidence="16" id="KW-0479">Metal-binding</keyword>
<comment type="subunit">
    <text evidence="5 16">Homodimer.</text>
</comment>
<feature type="binding site" evidence="16">
    <location>
        <begin position="96"/>
        <end position="99"/>
    </location>
    <ligand>
        <name>substrate</name>
    </ligand>
</feature>
<feature type="binding site" evidence="16">
    <location>
        <position position="175"/>
    </location>
    <ligand>
        <name>substrate</name>
    </ligand>
</feature>
<dbReference type="GO" id="GO:0046872">
    <property type="term" value="F:metal ion binding"/>
    <property type="evidence" value="ECO:0007669"/>
    <property type="project" value="UniProtKB-KW"/>
</dbReference>
<organism evidence="17 18">
    <name type="scientific">Siphonobacter aquaeclarae</name>
    <dbReference type="NCBI Taxonomy" id="563176"/>
    <lineage>
        <taxon>Bacteria</taxon>
        <taxon>Pseudomonadati</taxon>
        <taxon>Bacteroidota</taxon>
        <taxon>Cytophagia</taxon>
        <taxon>Cytophagales</taxon>
        <taxon>Cytophagaceae</taxon>
        <taxon>Siphonobacter</taxon>
    </lineage>
</organism>
<dbReference type="GO" id="GO:0004594">
    <property type="term" value="F:pantothenate kinase activity"/>
    <property type="evidence" value="ECO:0007669"/>
    <property type="project" value="UniProtKB-UniRule"/>
</dbReference>
<proteinExistence type="inferred from homology"/>
<evidence type="ECO:0000256" key="8">
    <source>
        <dbReference type="ARBA" id="ARBA00022679"/>
    </source>
</evidence>
<dbReference type="AlphaFoldDB" id="A0A1G9N1G1"/>
<comment type="cofactor">
    <cofactor evidence="16">
        <name>NH4(+)</name>
        <dbReference type="ChEBI" id="CHEBI:28938"/>
    </cofactor>
    <cofactor evidence="16">
        <name>K(+)</name>
        <dbReference type="ChEBI" id="CHEBI:29103"/>
    </cofactor>
    <text evidence="16">A monovalent cation. Ammonium or potassium.</text>
</comment>
<dbReference type="SUPFAM" id="SSF53067">
    <property type="entry name" value="Actin-like ATPase domain"/>
    <property type="match status" value="2"/>
</dbReference>
<evidence type="ECO:0000256" key="6">
    <source>
        <dbReference type="ARBA" id="ARBA00012102"/>
    </source>
</evidence>
<evidence type="ECO:0000256" key="10">
    <source>
        <dbReference type="ARBA" id="ARBA00022777"/>
    </source>
</evidence>
<evidence type="ECO:0000313" key="18">
    <source>
        <dbReference type="Proteomes" id="UP000198901"/>
    </source>
</evidence>
<evidence type="ECO:0000256" key="7">
    <source>
        <dbReference type="ARBA" id="ARBA00022490"/>
    </source>
</evidence>
<feature type="active site" description="Proton acceptor" evidence="16">
    <location>
        <position position="98"/>
    </location>
</feature>
<evidence type="ECO:0000256" key="9">
    <source>
        <dbReference type="ARBA" id="ARBA00022741"/>
    </source>
</evidence>
<dbReference type="GO" id="GO:0015937">
    <property type="term" value="P:coenzyme A biosynthetic process"/>
    <property type="evidence" value="ECO:0007669"/>
    <property type="project" value="UniProtKB-UniRule"/>
</dbReference>
<dbReference type="GO" id="GO:0005524">
    <property type="term" value="F:ATP binding"/>
    <property type="evidence" value="ECO:0007669"/>
    <property type="project" value="UniProtKB-UniRule"/>
</dbReference>
<keyword evidence="13 16" id="KW-0173">Coenzyme A biosynthesis</keyword>
<keyword evidence="12 16" id="KW-0630">Potassium</keyword>
<keyword evidence="8 16" id="KW-0808">Transferase</keyword>
<dbReference type="PANTHER" id="PTHR34265:SF1">
    <property type="entry name" value="TYPE III PANTOTHENATE KINASE"/>
    <property type="match status" value="1"/>
</dbReference>
<accession>A0A1G9N1G1</accession>
<keyword evidence="10 16" id="KW-0418">Kinase</keyword>
<dbReference type="Gene3D" id="3.30.420.40">
    <property type="match status" value="1"/>
</dbReference>
<dbReference type="NCBIfam" id="TIGR00671">
    <property type="entry name" value="baf"/>
    <property type="match status" value="1"/>
</dbReference>
<dbReference type="UniPathway" id="UPA00241">
    <property type="reaction ID" value="UER00352"/>
</dbReference>
<dbReference type="InterPro" id="IPR004619">
    <property type="entry name" value="Type_III_PanK"/>
</dbReference>
<sequence>MKAETSLAVDLGNTFAKTGLFNAEGQLAEVRRKLTPDDLAAYLAETRPGRTVISSTALSGEELTARFGHLTGFLLVLSPSTPVPVEKLYDTPQTLGADRVAAAVGARSLFPERNCLVIDMGTCITYDYVDNRDRFHGGLISPGLRMRFRAMHSFTQRLPLVEPPEVLPALVGKSTVHAMQSGVLYGLIAEVGGIINQYRSIYPDFQVVLCGGDAPFFESRLKEPIFAAPELVLLGLHRILNHNV</sequence>
<feature type="binding site" evidence="16">
    <location>
        <position position="119"/>
    </location>
    <ligand>
        <name>K(+)</name>
        <dbReference type="ChEBI" id="CHEBI:29103"/>
    </ligand>
</feature>
<dbReference type="HAMAP" id="MF_01274">
    <property type="entry name" value="Pantothen_kinase_3"/>
    <property type="match status" value="1"/>
</dbReference>
<keyword evidence="9 16" id="KW-0547">Nucleotide-binding</keyword>
<evidence type="ECO:0000256" key="12">
    <source>
        <dbReference type="ARBA" id="ARBA00022958"/>
    </source>
</evidence>
<evidence type="ECO:0000256" key="13">
    <source>
        <dbReference type="ARBA" id="ARBA00022993"/>
    </source>
</evidence>
<comment type="pathway">
    <text evidence="4 16">Cofactor biosynthesis; coenzyme A biosynthesis; CoA from (R)-pantothenate: step 1/5.</text>
</comment>
<comment type="cofactor">
    <cofactor evidence="2">
        <name>K(+)</name>
        <dbReference type="ChEBI" id="CHEBI:29103"/>
    </cofactor>
</comment>
<dbReference type="Pfam" id="PF03309">
    <property type="entry name" value="Pan_kinase"/>
    <property type="match status" value="1"/>
</dbReference>
<comment type="catalytic activity">
    <reaction evidence="1 16">
        <text>(R)-pantothenate + ATP = (R)-4'-phosphopantothenate + ADP + H(+)</text>
        <dbReference type="Rhea" id="RHEA:16373"/>
        <dbReference type="ChEBI" id="CHEBI:10986"/>
        <dbReference type="ChEBI" id="CHEBI:15378"/>
        <dbReference type="ChEBI" id="CHEBI:29032"/>
        <dbReference type="ChEBI" id="CHEBI:30616"/>
        <dbReference type="ChEBI" id="CHEBI:456216"/>
        <dbReference type="EC" id="2.7.1.33"/>
    </reaction>
</comment>
<keyword evidence="11 16" id="KW-0067">ATP-binding</keyword>